<accession>A0ABS8GA75</accession>
<dbReference type="RefSeq" id="WP_229161600.1">
    <property type="nucleotide sequence ID" value="NZ_JAJEWP010000004.1"/>
</dbReference>
<dbReference type="Proteomes" id="UP001520878">
    <property type="component" value="Unassembled WGS sequence"/>
</dbReference>
<dbReference type="EMBL" id="JAJEWP010000004">
    <property type="protein sequence ID" value="MCC2617442.1"/>
    <property type="molecule type" value="Genomic_DNA"/>
</dbReference>
<reference evidence="3 4" key="1">
    <citation type="submission" date="2021-10" db="EMBL/GenBank/DDBJ databases">
        <title>Draft genome of Aestuariibacter halophilus JC2043.</title>
        <authorList>
            <person name="Emsley S.A."/>
            <person name="Pfannmuller K.M."/>
            <person name="Ushijima B."/>
            <person name="Saw J.H."/>
            <person name="Videau P."/>
        </authorList>
    </citation>
    <scope>NUCLEOTIDE SEQUENCE [LARGE SCALE GENOMIC DNA]</scope>
    <source>
        <strain evidence="3 4">JC2043</strain>
    </source>
</reference>
<feature type="signal peptide" evidence="1">
    <location>
        <begin position="1"/>
        <end position="24"/>
    </location>
</feature>
<evidence type="ECO:0000313" key="3">
    <source>
        <dbReference type="EMBL" id="MCC2617442.1"/>
    </source>
</evidence>
<keyword evidence="1" id="KW-0732">Signal</keyword>
<dbReference type="PANTHER" id="PTHR38834">
    <property type="entry name" value="PERIPLASMIC SUBSTRATE BINDING PROTEIN FAMILY 3"/>
    <property type="match status" value="1"/>
</dbReference>
<dbReference type="PANTHER" id="PTHR38834:SF3">
    <property type="entry name" value="SOLUTE-BINDING PROTEIN FAMILY 3_N-TERMINAL DOMAIN-CONTAINING PROTEIN"/>
    <property type="match status" value="1"/>
</dbReference>
<dbReference type="InterPro" id="IPR001638">
    <property type="entry name" value="Solute-binding_3/MltF_N"/>
</dbReference>
<dbReference type="Gene3D" id="3.40.190.10">
    <property type="entry name" value="Periplasmic binding protein-like II"/>
    <property type="match status" value="2"/>
</dbReference>
<proteinExistence type="predicted"/>
<sequence>MFDGKACAVVSVVLMLLGAGQSAAQDDMPSMDDELNLTFVGEVTAPYFMLSAEQQPFGAAVELAEAITERTGISATYEHMPWARAYKEAASTPNMVLLTALRTPSRERDWQWLGQVHLARAFFIGLRKRDDIALSDFIDTQQFQVGTVRGYGSADYLLNHGFVEGENLTLVANSEQLWSMLFLKRLDLILTNYSSRHYELVQYGHDPMLVEGKLEVEALHLSLQMATGHLTSPALVETLRNAMADIERDGTLAHILKRWGLD</sequence>
<protein>
    <submittedName>
        <fullName evidence="3">Transporter substrate-binding domain-containing protein</fullName>
    </submittedName>
</protein>
<keyword evidence="4" id="KW-1185">Reference proteome</keyword>
<gene>
    <name evidence="3" type="ORF">LJ739_14410</name>
</gene>
<comment type="caution">
    <text evidence="3">The sequence shown here is derived from an EMBL/GenBank/DDBJ whole genome shotgun (WGS) entry which is preliminary data.</text>
</comment>
<organism evidence="3 4">
    <name type="scientific">Fluctibacter halophilus</name>
    <dbReference type="NCBI Taxonomy" id="226011"/>
    <lineage>
        <taxon>Bacteria</taxon>
        <taxon>Pseudomonadati</taxon>
        <taxon>Pseudomonadota</taxon>
        <taxon>Gammaproteobacteria</taxon>
        <taxon>Alteromonadales</taxon>
        <taxon>Alteromonadaceae</taxon>
        <taxon>Fluctibacter</taxon>
    </lineage>
</organism>
<name>A0ABS8GA75_9ALTE</name>
<feature type="domain" description="Solute-binding protein family 3/N-terminal" evidence="2">
    <location>
        <begin position="44"/>
        <end position="260"/>
    </location>
</feature>
<evidence type="ECO:0000259" key="2">
    <source>
        <dbReference type="Pfam" id="PF00497"/>
    </source>
</evidence>
<dbReference type="Pfam" id="PF00497">
    <property type="entry name" value="SBP_bac_3"/>
    <property type="match status" value="1"/>
</dbReference>
<evidence type="ECO:0000256" key="1">
    <source>
        <dbReference type="SAM" id="SignalP"/>
    </source>
</evidence>
<evidence type="ECO:0000313" key="4">
    <source>
        <dbReference type="Proteomes" id="UP001520878"/>
    </source>
</evidence>
<dbReference type="SUPFAM" id="SSF53850">
    <property type="entry name" value="Periplasmic binding protein-like II"/>
    <property type="match status" value="1"/>
</dbReference>
<feature type="chain" id="PRO_5045523631" evidence="1">
    <location>
        <begin position="25"/>
        <end position="262"/>
    </location>
</feature>